<dbReference type="InterPro" id="IPR029058">
    <property type="entry name" value="AB_hydrolase_fold"/>
</dbReference>
<reference evidence="3" key="1">
    <citation type="submission" date="2016-01" db="EMBL/GenBank/DDBJ databases">
        <authorList>
            <person name="Mitreva M."/>
            <person name="Pepin K.H."/>
            <person name="Mihindukulasuriya K.A."/>
            <person name="Fulton R."/>
            <person name="Fronick C."/>
            <person name="O'Laughlin M."/>
            <person name="Miner T."/>
            <person name="Herter B."/>
            <person name="Rosa B.A."/>
            <person name="Cordes M."/>
            <person name="Tomlinson C."/>
            <person name="Wollam A."/>
            <person name="Palsikar V.B."/>
            <person name="Mardis E.R."/>
            <person name="Wilson R.K."/>
        </authorList>
    </citation>
    <scope>NUCLEOTIDE SEQUENCE [LARGE SCALE GENOMIC DNA]</scope>
    <source>
        <strain evidence="3">GED7749B</strain>
    </source>
</reference>
<name>A0A133KEZ9_HEYCO</name>
<dbReference type="Pfam" id="PF12146">
    <property type="entry name" value="Hydrolase_4"/>
    <property type="match status" value="1"/>
</dbReference>
<dbReference type="Proteomes" id="UP000070376">
    <property type="component" value="Unassembled WGS sequence"/>
</dbReference>
<feature type="domain" description="Serine aminopeptidase S33" evidence="1">
    <location>
        <begin position="34"/>
        <end position="298"/>
    </location>
</feature>
<comment type="caution">
    <text evidence="2">The sequence shown here is derived from an EMBL/GenBank/DDBJ whole genome shotgun (WGS) entry which is preliminary data.</text>
</comment>
<evidence type="ECO:0000259" key="1">
    <source>
        <dbReference type="Pfam" id="PF12146"/>
    </source>
</evidence>
<dbReference type="EMBL" id="LRPN01000155">
    <property type="protein sequence ID" value="KWZ78025.1"/>
    <property type="molecule type" value="Genomic_DNA"/>
</dbReference>
<organism evidence="2 3">
    <name type="scientific">Heyndrickxia coagulans</name>
    <name type="common">Weizmannia coagulans</name>
    <dbReference type="NCBI Taxonomy" id="1398"/>
    <lineage>
        <taxon>Bacteria</taxon>
        <taxon>Bacillati</taxon>
        <taxon>Bacillota</taxon>
        <taxon>Bacilli</taxon>
        <taxon>Bacillales</taxon>
        <taxon>Bacillaceae</taxon>
        <taxon>Heyndrickxia</taxon>
    </lineage>
</organism>
<dbReference type="SUPFAM" id="SSF53474">
    <property type="entry name" value="alpha/beta-Hydrolases"/>
    <property type="match status" value="1"/>
</dbReference>
<evidence type="ECO:0000313" key="3">
    <source>
        <dbReference type="Proteomes" id="UP000070376"/>
    </source>
</evidence>
<gene>
    <name evidence="2" type="ORF">HMPREF3213_03129</name>
</gene>
<dbReference type="InterPro" id="IPR022742">
    <property type="entry name" value="Hydrolase_4"/>
</dbReference>
<proteinExistence type="predicted"/>
<dbReference type="PANTHER" id="PTHR11614">
    <property type="entry name" value="PHOSPHOLIPASE-RELATED"/>
    <property type="match status" value="1"/>
</dbReference>
<sequence length="317" mass="35518">MSKGGVGLAFQELSFQSFNGKDNVKAWIYTPIRKPRGIVQVIHGFGEHSRRYLHMILKFNEAGFVVAADDHVGHGKTAYDSGNWGDWGDKGYMTMAEDEHTLRKIVQEQYPDLPYFMFGHSMGSMIARGYAATHGAGLSGLILCGTSGRFPNASKLLPVLKNLIDEGKGQETDPSYLEELMGWMTERIEQPKTPNDWISSDPDIVADHANDPFNNFTTPPNIRSLYYFVQMMETIVGTEWAEKVPVSIPVYNIAGDQDPVGQYGEGVYAVSNWLVQTGHHVKTKVYPGHRHEIHNDRDIRDEVEEGIISFINGIIVK</sequence>
<dbReference type="Gene3D" id="3.40.50.1820">
    <property type="entry name" value="alpha/beta hydrolase"/>
    <property type="match status" value="1"/>
</dbReference>
<accession>A0A133KEZ9</accession>
<evidence type="ECO:0000313" key="2">
    <source>
        <dbReference type="EMBL" id="KWZ78025.1"/>
    </source>
</evidence>
<protein>
    <recommendedName>
        <fullName evidence="1">Serine aminopeptidase S33 domain-containing protein</fullName>
    </recommendedName>
</protein>
<dbReference type="InterPro" id="IPR051044">
    <property type="entry name" value="MAG_DAG_Lipase"/>
</dbReference>
<dbReference type="PATRIC" id="fig|1398.22.peg.3132"/>
<dbReference type="AlphaFoldDB" id="A0A133KEZ9"/>